<dbReference type="KEGG" id="dcb:C3Y92_05620"/>
<dbReference type="Proteomes" id="UP000293296">
    <property type="component" value="Chromosome"/>
</dbReference>
<protein>
    <recommendedName>
        <fullName evidence="3">Host-nuclease inhibitor protein Gam</fullName>
    </recommendedName>
</protein>
<dbReference type="GO" id="GO:0003690">
    <property type="term" value="F:double-stranded DNA binding"/>
    <property type="evidence" value="ECO:0007669"/>
    <property type="project" value="InterPro"/>
</dbReference>
<dbReference type="InterPro" id="IPR009951">
    <property type="entry name" value="Host-nuc_inhib_Gam"/>
</dbReference>
<dbReference type="RefSeq" id="WP_129350433.1">
    <property type="nucleotide sequence ID" value="NZ_CP026538.1"/>
</dbReference>
<evidence type="ECO:0000313" key="2">
    <source>
        <dbReference type="Proteomes" id="UP000293296"/>
    </source>
</evidence>
<dbReference type="EMBL" id="CP026538">
    <property type="protein sequence ID" value="QAZ66748.1"/>
    <property type="molecule type" value="Genomic_DNA"/>
</dbReference>
<dbReference type="OrthoDB" id="5461114at2"/>
<dbReference type="Gene3D" id="1.20.5.170">
    <property type="match status" value="1"/>
</dbReference>
<dbReference type="AlphaFoldDB" id="A0A4P6HNL6"/>
<reference evidence="1 2" key="1">
    <citation type="submission" date="2018-02" db="EMBL/GenBank/DDBJ databases">
        <title>Genome sequence of Desulfovibrio carbinolicus DSM 3852.</title>
        <authorList>
            <person name="Wilbanks E."/>
            <person name="Skennerton C.T."/>
            <person name="Orphan V.J."/>
        </authorList>
    </citation>
    <scope>NUCLEOTIDE SEQUENCE [LARGE SCALE GENOMIC DNA]</scope>
    <source>
        <strain evidence="1 2">DSM 3852</strain>
    </source>
</reference>
<organism evidence="1 2">
    <name type="scientific">Solidesulfovibrio carbinolicus</name>
    <dbReference type="NCBI Taxonomy" id="296842"/>
    <lineage>
        <taxon>Bacteria</taxon>
        <taxon>Pseudomonadati</taxon>
        <taxon>Thermodesulfobacteriota</taxon>
        <taxon>Desulfovibrionia</taxon>
        <taxon>Desulfovibrionales</taxon>
        <taxon>Desulfovibrionaceae</taxon>
        <taxon>Solidesulfovibrio</taxon>
    </lineage>
</organism>
<evidence type="ECO:0008006" key="3">
    <source>
        <dbReference type="Google" id="ProtNLM"/>
    </source>
</evidence>
<keyword evidence="2" id="KW-1185">Reference proteome</keyword>
<gene>
    <name evidence="1" type="ORF">C3Y92_05620</name>
</gene>
<proteinExistence type="predicted"/>
<dbReference type="SUPFAM" id="SSF161266">
    <property type="entry name" value="Gam-like"/>
    <property type="match status" value="1"/>
</dbReference>
<sequence>MARTKPKVAVLADVKDVDAALAELAGIQRDVAALECVMNDSIDRIKAEAKAQSEPLLTRKKDLEAALANFATARKDDLFPKKKSLEMTFGVLGFRQSTKLKTAVKWTWKLVLERLQELAEGDAGKPFREALRTKVEVDKEAMRDWPEERLKTVGVRKVAEDEFYYELKGETIKEAAA</sequence>
<evidence type="ECO:0000313" key="1">
    <source>
        <dbReference type="EMBL" id="QAZ66748.1"/>
    </source>
</evidence>
<name>A0A4P6HNL6_9BACT</name>
<accession>A0A4P6HNL6</accession>
<dbReference type="GO" id="GO:0042262">
    <property type="term" value="P:DNA protection"/>
    <property type="evidence" value="ECO:0007669"/>
    <property type="project" value="InterPro"/>
</dbReference>
<dbReference type="Pfam" id="PF07352">
    <property type="entry name" value="Phage_Mu_Gam"/>
    <property type="match status" value="1"/>
</dbReference>